<dbReference type="CDD" id="cd22211">
    <property type="entry name" value="HkD_SF"/>
    <property type="match status" value="1"/>
</dbReference>
<dbReference type="GO" id="GO:0005200">
    <property type="term" value="F:structural constituent of cytoskeleton"/>
    <property type="evidence" value="ECO:0007669"/>
    <property type="project" value="TreeGrafter"/>
</dbReference>
<dbReference type="InterPro" id="IPR036872">
    <property type="entry name" value="CH_dom_sf"/>
</dbReference>
<dbReference type="PANTHER" id="PTHR47357">
    <property type="entry name" value="COP1-INTERACTIVE PROTEIN 1"/>
    <property type="match status" value="1"/>
</dbReference>
<dbReference type="SUPFAM" id="SSF116907">
    <property type="entry name" value="Hook domain"/>
    <property type="match status" value="1"/>
</dbReference>
<keyword evidence="1" id="KW-0175">Coiled coil</keyword>
<dbReference type="OrthoDB" id="49395at2759"/>
<accession>A0A2K0UK64</accession>
<evidence type="ECO:0000313" key="3">
    <source>
        <dbReference type="EMBL" id="PNP58181.1"/>
    </source>
</evidence>
<reference evidence="3 4" key="1">
    <citation type="submission" date="2017-02" db="EMBL/GenBank/DDBJ databases">
        <title>Genomes of Trichoderma spp. with biocontrol activity.</title>
        <authorList>
            <person name="Gardiner D."/>
            <person name="Kazan K."/>
            <person name="Vos C."/>
            <person name="Harvey P."/>
        </authorList>
    </citation>
    <scope>NUCLEOTIDE SEQUENCE [LARGE SCALE GENOMIC DNA]</scope>
    <source>
        <strain evidence="3 4">Tr1</strain>
    </source>
</reference>
<organism evidence="3 4">
    <name type="scientific">Trichoderma harzianum</name>
    <name type="common">Hypocrea lixii</name>
    <dbReference type="NCBI Taxonomy" id="5544"/>
    <lineage>
        <taxon>Eukaryota</taxon>
        <taxon>Fungi</taxon>
        <taxon>Dikarya</taxon>
        <taxon>Ascomycota</taxon>
        <taxon>Pezizomycotina</taxon>
        <taxon>Sordariomycetes</taxon>
        <taxon>Hypocreomycetidae</taxon>
        <taxon>Hypocreales</taxon>
        <taxon>Hypocreaceae</taxon>
        <taxon>Trichoderma</taxon>
    </lineage>
</organism>
<feature type="coiled-coil region" evidence="1">
    <location>
        <begin position="266"/>
        <end position="403"/>
    </location>
</feature>
<proteinExistence type="predicted"/>
<feature type="coiled-coil region" evidence="1">
    <location>
        <begin position="480"/>
        <end position="564"/>
    </location>
</feature>
<comment type="caution">
    <text evidence="3">The sequence shown here is derived from an EMBL/GenBank/DDBJ whole genome shotgun (WGS) entry which is preliminary data.</text>
</comment>
<feature type="region of interest" description="Disordered" evidence="2">
    <location>
        <begin position="634"/>
        <end position="661"/>
    </location>
</feature>
<dbReference type="PANTHER" id="PTHR47357:SF1">
    <property type="entry name" value="SPINDLE POLE BODY COMPONENT 110"/>
    <property type="match status" value="1"/>
</dbReference>
<dbReference type="Proteomes" id="UP000236290">
    <property type="component" value="Unassembled WGS sequence"/>
</dbReference>
<gene>
    <name evidence="3" type="ORF">THARTR1_02339</name>
</gene>
<feature type="compositionally biased region" description="Basic and acidic residues" evidence="2">
    <location>
        <begin position="634"/>
        <end position="643"/>
    </location>
</feature>
<dbReference type="AlphaFoldDB" id="A0A2K0UK64"/>
<name>A0A2K0UK64_TRIHA</name>
<dbReference type="GO" id="GO:0005856">
    <property type="term" value="C:cytoskeleton"/>
    <property type="evidence" value="ECO:0007669"/>
    <property type="project" value="TreeGrafter"/>
</dbReference>
<evidence type="ECO:0008006" key="5">
    <source>
        <dbReference type="Google" id="ProtNLM"/>
    </source>
</evidence>
<protein>
    <recommendedName>
        <fullName evidence="5">HOOK N-terminal domain-containing protein</fullName>
    </recommendedName>
</protein>
<sequence>MLTYNQRAQTALLKAINRVFDLDRDAESLEGLSNGITLGHILHELDSEFDPSHLESNPGATKTLANKRNRQAIYKGLFRFIRRQIPELSCQAKKFDYHAFTENPEPQGISQLLAVMVSAAAMGPDNQKYVPRIQNGLDRDTQAEIMQIIRAMQQDIANSKDDDELDEAIDAAMGARDIELLVEEQNAALRQQLDITKKTLSDYITRLEHLQQSHEELAYDKEKTDRELEVLRKATQDEAHSAKTIKHLEEQVHEQMEIIARNEEVIRSSQKSVSQLESEVQRLSQKNMQADEFRDQMAEWKHKAEELEKKANMAERYKQKLESQQSLVREVQNLQYERAELQEQLRSLMEEREKSDRTKKAEDELTKMITQSEQHLWDERNQKAQLLKDVTALQEELMRLQAQRTHDEHFIQDLQEQLQHNGGSTVQEVDISETSTPFNLEDELLIASKEDTQTNMPLELSRLRAENELIRKTVGSHGDASMLRRELEELKRQRERLQQNFNAIFEKYTITNDHMQALMSDNADEGTEAFIKLRQELTRLELEFEQARKLTNSLETQLADKTRELLAVQADLSAVQKDSITALYELKNTDKLISTSLTTELEQQREETSFITNERDALKSQLIEALLANDKLRKESDESKDLQDANGSSTDVDGSEAAKKAAEKVEKLRERLIQRNQQLEKSEQERLELQARLKAAQLGEISASQKGESGANLNGQAASDHIIKNLQRENALIATAWYDLTSRLQSNHVVLQRRHDAPKSWLNKQRQLVNGQLRQRDMLYLY</sequence>
<evidence type="ECO:0000256" key="2">
    <source>
        <dbReference type="SAM" id="MobiDB-lite"/>
    </source>
</evidence>
<evidence type="ECO:0000313" key="4">
    <source>
        <dbReference type="Proteomes" id="UP000236290"/>
    </source>
</evidence>
<dbReference type="EMBL" id="MTYI01000023">
    <property type="protein sequence ID" value="PNP58181.1"/>
    <property type="molecule type" value="Genomic_DNA"/>
</dbReference>
<evidence type="ECO:0000256" key="1">
    <source>
        <dbReference type="SAM" id="Coils"/>
    </source>
</evidence>
<dbReference type="Gene3D" id="1.10.418.10">
    <property type="entry name" value="Calponin-like domain"/>
    <property type="match status" value="1"/>
</dbReference>